<dbReference type="GO" id="GO:0009243">
    <property type="term" value="P:O antigen biosynthetic process"/>
    <property type="evidence" value="ECO:0007669"/>
    <property type="project" value="InterPro"/>
</dbReference>
<dbReference type="CDD" id="cd02524">
    <property type="entry name" value="G1P_cytidylyltransferase"/>
    <property type="match status" value="1"/>
</dbReference>
<dbReference type="AlphaFoldDB" id="A0A229ULS6"/>
<keyword evidence="3" id="KW-1185">Reference proteome</keyword>
<accession>A0A229ULS6</accession>
<dbReference type="Gene3D" id="3.90.550.10">
    <property type="entry name" value="Spore Coat Polysaccharide Biosynthesis Protein SpsA, Chain A"/>
    <property type="match status" value="1"/>
</dbReference>
<dbReference type="OrthoDB" id="9801899at2"/>
<dbReference type="RefSeq" id="WP_094016978.1">
    <property type="nucleotide sequence ID" value="NZ_NMQW01000033.1"/>
</dbReference>
<keyword evidence="2" id="KW-0548">Nucleotidyltransferase</keyword>
<protein>
    <submittedName>
        <fullName evidence="2">Glucose-1-phosphate cytidylyltransferase</fullName>
    </submittedName>
</protein>
<name>A0A229ULS6_9BACL</name>
<dbReference type="GO" id="GO:0047343">
    <property type="term" value="F:glucose-1-phosphate cytidylyltransferase activity"/>
    <property type="evidence" value="ECO:0007669"/>
    <property type="project" value="InterPro"/>
</dbReference>
<evidence type="ECO:0000313" key="2">
    <source>
        <dbReference type="EMBL" id="OXM84408.1"/>
    </source>
</evidence>
<evidence type="ECO:0000313" key="3">
    <source>
        <dbReference type="Proteomes" id="UP000215509"/>
    </source>
</evidence>
<dbReference type="EMBL" id="NMQW01000033">
    <property type="protein sequence ID" value="OXM84408.1"/>
    <property type="molecule type" value="Genomic_DNA"/>
</dbReference>
<sequence length="255" mass="28829">MKAVILAGGFGTRIGEETHLIPKPMIEIGSQPILWHIMKILSACGIQEFIICLGYKGHVIKEYFANYSLYKSDVTLDMAANETTYHTNKAEPWKVTLIDTGEHTETGGRIKRIQDYIGAETFCMTYGDGLSNVDMKQLFAFHRQHGKLATVTAVQPPGRFGSLVLREEQVVEFQEKPAGDGGWINGGFFVLEPAVFDLIEGDSSVWETDVLTRLVSSNQLAAYRHEGFWHPMDTLRDKKKLVELWQNHNAPWKVW</sequence>
<dbReference type="InterPro" id="IPR005835">
    <property type="entry name" value="NTP_transferase_dom"/>
</dbReference>
<dbReference type="NCBIfam" id="TIGR02623">
    <property type="entry name" value="G1P_cyt_trans"/>
    <property type="match status" value="1"/>
</dbReference>
<keyword evidence="2" id="KW-0808">Transferase</keyword>
<reference evidence="2 3" key="1">
    <citation type="submission" date="2017-07" db="EMBL/GenBank/DDBJ databases">
        <title>Genome sequencing and assembly of Paenibacillus rigui.</title>
        <authorList>
            <person name="Mayilraj S."/>
        </authorList>
    </citation>
    <scope>NUCLEOTIDE SEQUENCE [LARGE SCALE GENOMIC DNA]</scope>
    <source>
        <strain evidence="2 3">JCM 16352</strain>
    </source>
</reference>
<dbReference type="InterPro" id="IPR046981">
    <property type="entry name" value="G1P_cyt_trans"/>
</dbReference>
<dbReference type="Pfam" id="PF00483">
    <property type="entry name" value="NTP_transferase"/>
    <property type="match status" value="1"/>
</dbReference>
<dbReference type="InterPro" id="IPR029044">
    <property type="entry name" value="Nucleotide-diphossugar_trans"/>
</dbReference>
<dbReference type="PANTHER" id="PTHR47183">
    <property type="entry name" value="GLUCOSE-1-PHOSPHATE CYTIDYLYLTRANSFERASE-RELATED"/>
    <property type="match status" value="1"/>
</dbReference>
<gene>
    <name evidence="2" type="primary">rfbF</name>
    <name evidence="2" type="ORF">CF651_21425</name>
</gene>
<organism evidence="2 3">
    <name type="scientific">Paenibacillus rigui</name>
    <dbReference type="NCBI Taxonomy" id="554312"/>
    <lineage>
        <taxon>Bacteria</taxon>
        <taxon>Bacillati</taxon>
        <taxon>Bacillota</taxon>
        <taxon>Bacilli</taxon>
        <taxon>Bacillales</taxon>
        <taxon>Paenibacillaceae</taxon>
        <taxon>Paenibacillus</taxon>
    </lineage>
</organism>
<feature type="domain" description="Nucleotidyl transferase" evidence="1">
    <location>
        <begin position="2"/>
        <end position="229"/>
    </location>
</feature>
<dbReference type="PANTHER" id="PTHR47183:SF1">
    <property type="entry name" value="GLUCOSE-1-PHOSPHATE CYTIDYLYLTRANSFERASE"/>
    <property type="match status" value="1"/>
</dbReference>
<proteinExistence type="predicted"/>
<dbReference type="Proteomes" id="UP000215509">
    <property type="component" value="Unassembled WGS sequence"/>
</dbReference>
<evidence type="ECO:0000259" key="1">
    <source>
        <dbReference type="Pfam" id="PF00483"/>
    </source>
</evidence>
<dbReference type="InterPro" id="IPR013446">
    <property type="entry name" value="G1P_cyt_trans-like"/>
</dbReference>
<dbReference type="SUPFAM" id="SSF53448">
    <property type="entry name" value="Nucleotide-diphospho-sugar transferases"/>
    <property type="match status" value="1"/>
</dbReference>
<comment type="caution">
    <text evidence="2">The sequence shown here is derived from an EMBL/GenBank/DDBJ whole genome shotgun (WGS) entry which is preliminary data.</text>
</comment>